<dbReference type="InterPro" id="IPR011006">
    <property type="entry name" value="CheY-like_superfamily"/>
</dbReference>
<dbReference type="SMART" id="SM00421">
    <property type="entry name" value="HTH_LUXR"/>
    <property type="match status" value="1"/>
</dbReference>
<dbReference type="InterPro" id="IPR000792">
    <property type="entry name" value="Tscrpt_reg_LuxR_C"/>
</dbReference>
<keyword evidence="3" id="KW-0805">Transcription regulation</keyword>
<evidence type="ECO:0000256" key="6">
    <source>
        <dbReference type="PROSITE-ProRule" id="PRU00169"/>
    </source>
</evidence>
<dbReference type="PANTHER" id="PTHR44688">
    <property type="entry name" value="DNA-BINDING TRANSCRIPTIONAL ACTIVATOR DEVR_DOSR"/>
    <property type="match status" value="1"/>
</dbReference>
<dbReference type="PANTHER" id="PTHR44688:SF16">
    <property type="entry name" value="DNA-BINDING TRANSCRIPTIONAL ACTIVATOR DEVR_DOSR"/>
    <property type="match status" value="1"/>
</dbReference>
<dbReference type="Gene3D" id="1.10.10.10">
    <property type="entry name" value="Winged helix-like DNA-binding domain superfamily/Winged helix DNA-binding domain"/>
    <property type="match status" value="1"/>
</dbReference>
<dbReference type="PRINTS" id="PR00038">
    <property type="entry name" value="HTHLUXR"/>
</dbReference>
<evidence type="ECO:0000313" key="9">
    <source>
        <dbReference type="EMBL" id="ANO52986.1"/>
    </source>
</evidence>
<keyword evidence="10" id="KW-1185">Reference proteome</keyword>
<dbReference type="RefSeq" id="WP_068618878.1">
    <property type="nucleotide sequence ID" value="NZ_CP016268.1"/>
</dbReference>
<dbReference type="InterPro" id="IPR036388">
    <property type="entry name" value="WH-like_DNA-bd_sf"/>
</dbReference>
<dbReference type="InterPro" id="IPR001789">
    <property type="entry name" value="Sig_transdc_resp-reg_receiver"/>
</dbReference>
<dbReference type="GO" id="GO:0006355">
    <property type="term" value="P:regulation of DNA-templated transcription"/>
    <property type="evidence" value="ECO:0007669"/>
    <property type="project" value="InterPro"/>
</dbReference>
<feature type="modified residue" description="4-aspartylphosphate" evidence="6">
    <location>
        <position position="55"/>
    </location>
</feature>
<dbReference type="FunFam" id="3.40.50.2300:FF:000018">
    <property type="entry name" value="DNA-binding transcriptional regulator NtrC"/>
    <property type="match status" value="1"/>
</dbReference>
<feature type="domain" description="Response regulatory" evidence="8">
    <location>
        <begin position="6"/>
        <end position="120"/>
    </location>
</feature>
<dbReference type="Gene3D" id="3.40.50.2300">
    <property type="match status" value="1"/>
</dbReference>
<dbReference type="InterPro" id="IPR016032">
    <property type="entry name" value="Sig_transdc_resp-reg_C-effctor"/>
</dbReference>
<dbReference type="GO" id="GO:0003677">
    <property type="term" value="F:DNA binding"/>
    <property type="evidence" value="ECO:0007669"/>
    <property type="project" value="UniProtKB-KW"/>
</dbReference>
<dbReference type="CDD" id="cd17537">
    <property type="entry name" value="REC_FixJ"/>
    <property type="match status" value="1"/>
</dbReference>
<sequence>MSRVPTVYVVDDDEGIRDGLSALLEAVDQTFQTFSSAMEFLEHYTDDMRGCLILDIRMPRVSGLELQEILNERESNLPIIFVTGHGDIPMAVEAMRRGALDFIRKPFREQELLDRVNEALDIESVRRKRAIDQQELLARVSLLTEREKAVFNGAAEGTMNKVIGFDLGISERTVEVHRANLMKKLGVRSLAELIRIKIALE</sequence>
<keyword evidence="1 6" id="KW-0597">Phosphoprotein</keyword>
<dbReference type="SUPFAM" id="SSF52172">
    <property type="entry name" value="CheY-like"/>
    <property type="match status" value="1"/>
</dbReference>
<dbReference type="PROSITE" id="PS50110">
    <property type="entry name" value="RESPONSE_REGULATORY"/>
    <property type="match status" value="1"/>
</dbReference>
<dbReference type="Pfam" id="PF00196">
    <property type="entry name" value="GerE"/>
    <property type="match status" value="1"/>
</dbReference>
<feature type="domain" description="HTH luxR-type" evidence="7">
    <location>
        <begin position="136"/>
        <end position="201"/>
    </location>
</feature>
<dbReference type="SUPFAM" id="SSF46894">
    <property type="entry name" value="C-terminal effector domain of the bipartite response regulators"/>
    <property type="match status" value="1"/>
</dbReference>
<dbReference type="Proteomes" id="UP000092695">
    <property type="component" value="Chromosome"/>
</dbReference>
<reference evidence="9 10" key="1">
    <citation type="submission" date="2016-06" db="EMBL/GenBank/DDBJ databases">
        <title>Complete genome sequence of a deep-branching marine Gamma Proteobacterium Woeseia oceani type strain XK5.</title>
        <authorList>
            <person name="Mu D."/>
            <person name="Du Z."/>
        </authorList>
    </citation>
    <scope>NUCLEOTIDE SEQUENCE [LARGE SCALE GENOMIC DNA]</scope>
    <source>
        <strain evidence="9 10">XK5</strain>
    </source>
</reference>
<name>A0A193LKM4_9GAMM</name>
<dbReference type="SMART" id="SM00448">
    <property type="entry name" value="REC"/>
    <property type="match status" value="1"/>
</dbReference>
<evidence type="ECO:0000256" key="4">
    <source>
        <dbReference type="ARBA" id="ARBA00023125"/>
    </source>
</evidence>
<dbReference type="STRING" id="1548547.BA177_04395"/>
<gene>
    <name evidence="9" type="ORF">BA177_04395</name>
</gene>
<keyword evidence="2" id="KW-0902">Two-component regulatory system</keyword>
<evidence type="ECO:0000256" key="3">
    <source>
        <dbReference type="ARBA" id="ARBA00023015"/>
    </source>
</evidence>
<evidence type="ECO:0000256" key="5">
    <source>
        <dbReference type="ARBA" id="ARBA00023163"/>
    </source>
</evidence>
<keyword evidence="5" id="KW-0804">Transcription</keyword>
<proteinExistence type="predicted"/>
<accession>A0A193LKM4</accession>
<dbReference type="PROSITE" id="PS50043">
    <property type="entry name" value="HTH_LUXR_2"/>
    <property type="match status" value="1"/>
</dbReference>
<evidence type="ECO:0000259" key="8">
    <source>
        <dbReference type="PROSITE" id="PS50110"/>
    </source>
</evidence>
<dbReference type="EMBL" id="CP016268">
    <property type="protein sequence ID" value="ANO52986.1"/>
    <property type="molecule type" value="Genomic_DNA"/>
</dbReference>
<evidence type="ECO:0000256" key="2">
    <source>
        <dbReference type="ARBA" id="ARBA00023012"/>
    </source>
</evidence>
<dbReference type="GO" id="GO:0000160">
    <property type="term" value="P:phosphorelay signal transduction system"/>
    <property type="evidence" value="ECO:0007669"/>
    <property type="project" value="UniProtKB-KW"/>
</dbReference>
<dbReference type="Pfam" id="PF00072">
    <property type="entry name" value="Response_reg"/>
    <property type="match status" value="1"/>
</dbReference>
<evidence type="ECO:0000259" key="7">
    <source>
        <dbReference type="PROSITE" id="PS50043"/>
    </source>
</evidence>
<evidence type="ECO:0000256" key="1">
    <source>
        <dbReference type="ARBA" id="ARBA00022553"/>
    </source>
</evidence>
<protein>
    <submittedName>
        <fullName evidence="9">DNA-binding response regulator</fullName>
    </submittedName>
</protein>
<evidence type="ECO:0000313" key="10">
    <source>
        <dbReference type="Proteomes" id="UP000092695"/>
    </source>
</evidence>
<dbReference type="PROSITE" id="PS00622">
    <property type="entry name" value="HTH_LUXR_1"/>
    <property type="match status" value="1"/>
</dbReference>
<dbReference type="OrthoDB" id="9802186at2"/>
<dbReference type="AlphaFoldDB" id="A0A193LKM4"/>
<organism evidence="9 10">
    <name type="scientific">Woeseia oceani</name>
    <dbReference type="NCBI Taxonomy" id="1548547"/>
    <lineage>
        <taxon>Bacteria</taxon>
        <taxon>Pseudomonadati</taxon>
        <taxon>Pseudomonadota</taxon>
        <taxon>Gammaproteobacteria</taxon>
        <taxon>Woeseiales</taxon>
        <taxon>Woeseiaceae</taxon>
        <taxon>Woeseia</taxon>
    </lineage>
</organism>
<dbReference type="CDD" id="cd06170">
    <property type="entry name" value="LuxR_C_like"/>
    <property type="match status" value="1"/>
</dbReference>
<keyword evidence="4 9" id="KW-0238">DNA-binding</keyword>
<dbReference type="KEGG" id="woc:BA177_04395"/>